<gene>
    <name evidence="10" type="ORF">CTheo_2914</name>
</gene>
<keyword evidence="6" id="KW-0175">Coiled coil</keyword>
<keyword evidence="4 8" id="KW-0690">Ribosome biogenesis</keyword>
<reference evidence="10 11" key="1">
    <citation type="journal article" date="2019" name="Fungal Biol. Biotechnol.">
        <title>Draft genome sequence of fastidious pathogen Ceratobasidium theobromae, which causes vascular-streak dieback in Theobroma cacao.</title>
        <authorList>
            <person name="Ali S.S."/>
            <person name="Asman A."/>
            <person name="Shao J."/>
            <person name="Firmansyah A.P."/>
            <person name="Susilo A.W."/>
            <person name="Rosmana A."/>
            <person name="McMahon P."/>
            <person name="Junaid M."/>
            <person name="Guest D."/>
            <person name="Kheng T.Y."/>
            <person name="Meinhardt L.W."/>
            <person name="Bailey B.A."/>
        </authorList>
    </citation>
    <scope>NUCLEOTIDE SEQUENCE [LARGE SCALE GENOMIC DNA]</scope>
    <source>
        <strain evidence="10 11">CT2</strain>
    </source>
</reference>
<comment type="function">
    <text evidence="1 8">Involved in nucleolar integrity and required for processing of the pre-rRNA for the 60S ribosome subunit.</text>
</comment>
<comment type="subcellular location">
    <subcellularLocation>
        <location evidence="2 8">Nucleus</location>
        <location evidence="2 8">Nucleolus</location>
    </subcellularLocation>
</comment>
<dbReference type="GO" id="GO:0005730">
    <property type="term" value="C:nucleolus"/>
    <property type="evidence" value="ECO:0007669"/>
    <property type="project" value="UniProtKB-SubCell"/>
</dbReference>
<evidence type="ECO:0000256" key="8">
    <source>
        <dbReference type="RuleBase" id="RU363084"/>
    </source>
</evidence>
<evidence type="ECO:0000313" key="10">
    <source>
        <dbReference type="EMBL" id="KAB5593621.1"/>
    </source>
</evidence>
<evidence type="ECO:0000256" key="4">
    <source>
        <dbReference type="ARBA" id="ARBA00022517"/>
    </source>
</evidence>
<dbReference type="GO" id="GO:0006364">
    <property type="term" value="P:rRNA processing"/>
    <property type="evidence" value="ECO:0007669"/>
    <property type="project" value="UniProtKB-UniRule"/>
</dbReference>
<keyword evidence="7 8" id="KW-0539">Nucleus</keyword>
<evidence type="ECO:0000256" key="6">
    <source>
        <dbReference type="ARBA" id="ARBA00023054"/>
    </source>
</evidence>
<comment type="caution">
    <text evidence="10">The sequence shown here is derived from an EMBL/GenBank/DDBJ whole genome shotgun (WGS) entry which is preliminary data.</text>
</comment>
<sequence>MTTPIASPSTTSEPPIEQRSYDEVNIIQISQSSNGRINGKGWKSQKAATRRSHIQAGVKTKSWESRMQKTATEAAIKRLHREMVEEKAAESARRRNISQERKKARAEKVRLEELAAKMSAKKAERLRKRAGRSKKVNG</sequence>
<evidence type="ECO:0000256" key="2">
    <source>
        <dbReference type="ARBA" id="ARBA00004604"/>
    </source>
</evidence>
<dbReference type="OrthoDB" id="277961at2759"/>
<feature type="region of interest" description="Disordered" evidence="9">
    <location>
        <begin position="119"/>
        <end position="138"/>
    </location>
</feature>
<dbReference type="Pfam" id="PF03879">
    <property type="entry name" value="Cgr1"/>
    <property type="match status" value="1"/>
</dbReference>
<dbReference type="InterPro" id="IPR005579">
    <property type="entry name" value="Cgr1-like"/>
</dbReference>
<dbReference type="Proteomes" id="UP000383932">
    <property type="component" value="Unassembled WGS sequence"/>
</dbReference>
<protein>
    <recommendedName>
        <fullName evidence="8">rRNA-processing protein</fullName>
    </recommendedName>
</protein>
<feature type="region of interest" description="Disordered" evidence="9">
    <location>
        <begin position="86"/>
        <end position="106"/>
    </location>
</feature>
<evidence type="ECO:0000256" key="5">
    <source>
        <dbReference type="ARBA" id="ARBA00022552"/>
    </source>
</evidence>
<evidence type="ECO:0000256" key="9">
    <source>
        <dbReference type="SAM" id="MobiDB-lite"/>
    </source>
</evidence>
<organism evidence="10 11">
    <name type="scientific">Ceratobasidium theobromae</name>
    <dbReference type="NCBI Taxonomy" id="1582974"/>
    <lineage>
        <taxon>Eukaryota</taxon>
        <taxon>Fungi</taxon>
        <taxon>Dikarya</taxon>
        <taxon>Basidiomycota</taxon>
        <taxon>Agaricomycotina</taxon>
        <taxon>Agaricomycetes</taxon>
        <taxon>Cantharellales</taxon>
        <taxon>Ceratobasidiaceae</taxon>
        <taxon>Ceratobasidium</taxon>
    </lineage>
</organism>
<proteinExistence type="inferred from homology"/>
<accession>A0A5N5QQ01</accession>
<feature type="region of interest" description="Disordered" evidence="9">
    <location>
        <begin position="32"/>
        <end position="68"/>
    </location>
</feature>
<keyword evidence="5 8" id="KW-0698">rRNA processing</keyword>
<evidence type="ECO:0000256" key="1">
    <source>
        <dbReference type="ARBA" id="ARBA00004090"/>
    </source>
</evidence>
<name>A0A5N5QQ01_9AGAM</name>
<dbReference type="AlphaFoldDB" id="A0A5N5QQ01"/>
<evidence type="ECO:0000313" key="11">
    <source>
        <dbReference type="Proteomes" id="UP000383932"/>
    </source>
</evidence>
<dbReference type="EMBL" id="SSOP01000033">
    <property type="protein sequence ID" value="KAB5593621.1"/>
    <property type="molecule type" value="Genomic_DNA"/>
</dbReference>
<feature type="compositionally biased region" description="Basic residues" evidence="9">
    <location>
        <begin position="124"/>
        <end position="138"/>
    </location>
</feature>
<evidence type="ECO:0000256" key="3">
    <source>
        <dbReference type="ARBA" id="ARBA00007869"/>
    </source>
</evidence>
<evidence type="ECO:0000256" key="7">
    <source>
        <dbReference type="ARBA" id="ARBA00023242"/>
    </source>
</evidence>
<comment type="similarity">
    <text evidence="3 8">Belongs to the CGR1 family.</text>
</comment>
<keyword evidence="11" id="KW-1185">Reference proteome</keyword>